<name>A0A9W6XIT4_9STRA</name>
<dbReference type="AlphaFoldDB" id="A0A9W6XIT4"/>
<proteinExistence type="predicted"/>
<dbReference type="Proteomes" id="UP001165083">
    <property type="component" value="Unassembled WGS sequence"/>
</dbReference>
<dbReference type="OrthoDB" id="114571at2759"/>
<reference evidence="1" key="1">
    <citation type="submission" date="2023-04" db="EMBL/GenBank/DDBJ databases">
        <title>Phytophthora lilii NBRC 32176.</title>
        <authorList>
            <person name="Ichikawa N."/>
            <person name="Sato H."/>
            <person name="Tonouchi N."/>
        </authorList>
    </citation>
    <scope>NUCLEOTIDE SEQUENCE</scope>
    <source>
        <strain evidence="1">NBRC 32176</strain>
    </source>
</reference>
<gene>
    <name evidence="1" type="ORF">Plil01_001633100</name>
</gene>
<dbReference type="EMBL" id="BSXW01001849">
    <property type="protein sequence ID" value="GMF39501.1"/>
    <property type="molecule type" value="Genomic_DNA"/>
</dbReference>
<sequence length="149" mass="16346">MKMQLTNSSFLRPHRSLKWPQNSEPIMPPKIHAFTANVHSSFEWPGNMRHVSSATGRALHSSVSLNCDRLVCDDDHPLWKGCSSATRMLAYMMVLGLIWRAAAFWASSKYGTLSWPLGVVASEYAGSVAAWEGMTAKDLSVTQSCEGGG</sequence>
<comment type="caution">
    <text evidence="1">The sequence shown here is derived from an EMBL/GenBank/DDBJ whole genome shotgun (WGS) entry which is preliminary data.</text>
</comment>
<evidence type="ECO:0000313" key="2">
    <source>
        <dbReference type="Proteomes" id="UP001165083"/>
    </source>
</evidence>
<evidence type="ECO:0000313" key="1">
    <source>
        <dbReference type="EMBL" id="GMF39501.1"/>
    </source>
</evidence>
<keyword evidence="2" id="KW-1185">Reference proteome</keyword>
<protein>
    <submittedName>
        <fullName evidence="1">Unnamed protein product</fullName>
    </submittedName>
</protein>
<accession>A0A9W6XIT4</accession>
<organism evidence="1 2">
    <name type="scientific">Phytophthora lilii</name>
    <dbReference type="NCBI Taxonomy" id="2077276"/>
    <lineage>
        <taxon>Eukaryota</taxon>
        <taxon>Sar</taxon>
        <taxon>Stramenopiles</taxon>
        <taxon>Oomycota</taxon>
        <taxon>Peronosporomycetes</taxon>
        <taxon>Peronosporales</taxon>
        <taxon>Peronosporaceae</taxon>
        <taxon>Phytophthora</taxon>
    </lineage>
</organism>